<dbReference type="EMBL" id="AP009552">
    <property type="protein sequence ID" value="BAG04167.1"/>
    <property type="molecule type" value="Genomic_DNA"/>
</dbReference>
<dbReference type="HOGENOM" id="CLU_1737209_0_0_3"/>
<organism evidence="1 2">
    <name type="scientific">Microcystis aeruginosa (strain NIES-843 / IAM M-2473)</name>
    <dbReference type="NCBI Taxonomy" id="449447"/>
    <lineage>
        <taxon>Bacteria</taxon>
        <taxon>Bacillati</taxon>
        <taxon>Cyanobacteriota</taxon>
        <taxon>Cyanophyceae</taxon>
        <taxon>Oscillatoriophycideae</taxon>
        <taxon>Chroococcales</taxon>
        <taxon>Microcystaceae</taxon>
        <taxon>Microcystis</taxon>
    </lineage>
</organism>
<reference evidence="1 2" key="1">
    <citation type="journal article" date="2007" name="DNA Res.">
        <title>Complete genomic structure of the bloom-forming toxic cyanobacterium Microcystis aeruginosa NIES-843.</title>
        <authorList>
            <person name="Kaneko T."/>
            <person name="Nakajima N."/>
            <person name="Okamoto S."/>
            <person name="Suzuki I."/>
            <person name="Tanabe Y."/>
            <person name="Tamaoki M."/>
            <person name="Nakamura Y."/>
            <person name="Kasai F."/>
            <person name="Watanabe A."/>
            <person name="Kawashima K."/>
            <person name="Kishida Y."/>
            <person name="Ono A."/>
            <person name="Shimizu Y."/>
            <person name="Takahashi C."/>
            <person name="Minami C."/>
            <person name="Fujishiro T."/>
            <person name="Kohara M."/>
            <person name="Katoh M."/>
            <person name="Nakazaki N."/>
            <person name="Nakayama S."/>
            <person name="Yamada M."/>
            <person name="Tabata S."/>
            <person name="Watanabe M.M."/>
        </authorList>
    </citation>
    <scope>NUCLEOTIDE SEQUENCE [LARGE SCALE GENOMIC DNA]</scope>
    <source>
        <strain evidence="2">NIES-843 / IAM M-247</strain>
    </source>
</reference>
<dbReference type="RefSeq" id="WP_012266985.1">
    <property type="nucleotide sequence ID" value="NC_010296.1"/>
</dbReference>
<evidence type="ECO:0000313" key="2">
    <source>
        <dbReference type="Proteomes" id="UP000001510"/>
    </source>
</evidence>
<evidence type="ECO:0008006" key="3">
    <source>
        <dbReference type="Google" id="ProtNLM"/>
    </source>
</evidence>
<protein>
    <recommendedName>
        <fullName evidence="3">HNH endonuclease</fullName>
    </recommendedName>
</protein>
<dbReference type="STRING" id="449447.MAE_43450"/>
<dbReference type="eggNOG" id="ENOG5033EDX">
    <property type="taxonomic scope" value="Bacteria"/>
</dbReference>
<dbReference type="AlphaFoldDB" id="B0JSK9"/>
<dbReference type="Proteomes" id="UP000001510">
    <property type="component" value="Chromosome"/>
</dbReference>
<dbReference type="EnsemblBacteria" id="BAG04167">
    <property type="protein sequence ID" value="BAG04167"/>
    <property type="gene ID" value="MAE_43450"/>
</dbReference>
<dbReference type="KEGG" id="mar:MAE_43450"/>
<keyword evidence="2" id="KW-1185">Reference proteome</keyword>
<gene>
    <name evidence="1" type="ordered locus">MAE_43450</name>
</gene>
<sequence>MESKTCAKCHTTKPISEFHKDKRLKSGTVARCKSCTCEYKRQYYASSEGNAKIKAYIERNKEKRSTYSKQYSQKYRDAQFKNQKKLEFCLYKGGYCSECGFAATEDTIAAFDFHHIEPSEKEYTPSDMLMLKKEKVFKELDKCILLCSNCHRILHHRQYRAKLLEKKQKV</sequence>
<name>B0JSK9_MICAN</name>
<accession>B0JSK9</accession>
<proteinExistence type="predicted"/>
<evidence type="ECO:0000313" key="1">
    <source>
        <dbReference type="EMBL" id="BAG04167.1"/>
    </source>
</evidence>
<dbReference type="PaxDb" id="449447-MAE_43450"/>